<gene>
    <name evidence="1" type="ORF">QCA50_010766</name>
</gene>
<organism evidence="1 2">
    <name type="scientific">Cerrena zonata</name>
    <dbReference type="NCBI Taxonomy" id="2478898"/>
    <lineage>
        <taxon>Eukaryota</taxon>
        <taxon>Fungi</taxon>
        <taxon>Dikarya</taxon>
        <taxon>Basidiomycota</taxon>
        <taxon>Agaricomycotina</taxon>
        <taxon>Agaricomycetes</taxon>
        <taxon>Polyporales</taxon>
        <taxon>Cerrenaceae</taxon>
        <taxon>Cerrena</taxon>
    </lineage>
</organism>
<evidence type="ECO:0000313" key="2">
    <source>
        <dbReference type="Proteomes" id="UP001385951"/>
    </source>
</evidence>
<evidence type="ECO:0000313" key="1">
    <source>
        <dbReference type="EMBL" id="KAK7685956.1"/>
    </source>
</evidence>
<keyword evidence="2" id="KW-1185">Reference proteome</keyword>
<proteinExistence type="predicted"/>
<dbReference type="Gene3D" id="3.80.10.10">
    <property type="entry name" value="Ribonuclease Inhibitor"/>
    <property type="match status" value="1"/>
</dbReference>
<sequence>MWLPKLAFILPTFSPLSSHSTQCRSTKSRRKLQTTSWISSRIVGLHSIHVSVFLGVLLKQADFTSFAISISTGRGKSLGVQGRLAKLRRLIQCPQTAKYIRRLSIWSFPSPDKSRNAAAFILIPFDILEVMLTQLPSLQFLELKYVHITSNTDEFAYCPIPPPCSFHPSRTLQTLEMEGVALDNLDTMLTSLLSLAQPSKLNLSAVFPAKHQDVVKYPPPVLTNPAITTSLRLTCVSDECLQALISSAPNLKTLIIEGPHGPEKSLKLVGELLQQLSSLEELELSEYMFRGSVQWSDLPLEALQLKAVTIRLILDNNPLDFCKTWQAVALFLHRIPRTVTRIKFIAELSDVPESLPRPLLPPSVLNPCFDRFPALHTVAFGWTLFHYPPREQRTEQLMNLVRQLFPDLQRRGVLQYVP</sequence>
<reference evidence="1 2" key="1">
    <citation type="submission" date="2022-09" db="EMBL/GenBank/DDBJ databases">
        <authorList>
            <person name="Palmer J.M."/>
        </authorList>
    </citation>
    <scope>NUCLEOTIDE SEQUENCE [LARGE SCALE GENOMIC DNA]</scope>
    <source>
        <strain evidence="1 2">DSM 7382</strain>
    </source>
</reference>
<dbReference type="AlphaFoldDB" id="A0AAW0FYD4"/>
<name>A0AAW0FYD4_9APHY</name>
<dbReference type="InterPro" id="IPR032675">
    <property type="entry name" value="LRR_dom_sf"/>
</dbReference>
<accession>A0AAW0FYD4</accession>
<comment type="caution">
    <text evidence="1">The sequence shown here is derived from an EMBL/GenBank/DDBJ whole genome shotgun (WGS) entry which is preliminary data.</text>
</comment>
<dbReference type="EMBL" id="JASBNA010000018">
    <property type="protein sequence ID" value="KAK7685956.1"/>
    <property type="molecule type" value="Genomic_DNA"/>
</dbReference>
<dbReference type="SUPFAM" id="SSF52047">
    <property type="entry name" value="RNI-like"/>
    <property type="match status" value="1"/>
</dbReference>
<dbReference type="Proteomes" id="UP001385951">
    <property type="component" value="Unassembled WGS sequence"/>
</dbReference>
<protein>
    <submittedName>
        <fullName evidence="1">Uncharacterized protein</fullName>
    </submittedName>
</protein>